<organism evidence="1 2">
    <name type="scientific">Anopheles dirus</name>
    <dbReference type="NCBI Taxonomy" id="7168"/>
    <lineage>
        <taxon>Eukaryota</taxon>
        <taxon>Metazoa</taxon>
        <taxon>Ecdysozoa</taxon>
        <taxon>Arthropoda</taxon>
        <taxon>Hexapoda</taxon>
        <taxon>Insecta</taxon>
        <taxon>Pterygota</taxon>
        <taxon>Neoptera</taxon>
        <taxon>Endopterygota</taxon>
        <taxon>Diptera</taxon>
        <taxon>Nematocera</taxon>
        <taxon>Culicoidea</taxon>
        <taxon>Culicidae</taxon>
        <taxon>Anophelinae</taxon>
        <taxon>Anopheles</taxon>
    </lineage>
</organism>
<evidence type="ECO:0000313" key="2">
    <source>
        <dbReference type="Proteomes" id="UP000075884"/>
    </source>
</evidence>
<accession>A0A182NHW3</accession>
<dbReference type="VEuPathDB" id="VectorBase:ADIR007236"/>
<sequence>MASFKNRIAEKRLYVTVGAKQSECDTTSSIMLDQSTRVVPYAMSTFLNGNYHVVHIHVAQAASFY</sequence>
<reference evidence="1" key="2">
    <citation type="submission" date="2020-05" db="UniProtKB">
        <authorList>
            <consortium name="EnsemblMetazoa"/>
        </authorList>
    </citation>
    <scope>IDENTIFICATION</scope>
    <source>
        <strain evidence="1">WRAIR2</strain>
    </source>
</reference>
<dbReference type="AlphaFoldDB" id="A0A182NHW3"/>
<dbReference type="EnsemblMetazoa" id="ADIR007236-RA">
    <property type="protein sequence ID" value="ADIR007236-PA"/>
    <property type="gene ID" value="ADIR007236"/>
</dbReference>
<name>A0A182NHW3_9DIPT</name>
<dbReference type="Proteomes" id="UP000075884">
    <property type="component" value="Unassembled WGS sequence"/>
</dbReference>
<proteinExistence type="predicted"/>
<evidence type="ECO:0000313" key="1">
    <source>
        <dbReference type="EnsemblMetazoa" id="ADIR007236-PA"/>
    </source>
</evidence>
<protein>
    <submittedName>
        <fullName evidence="1">Uncharacterized protein</fullName>
    </submittedName>
</protein>
<keyword evidence="2" id="KW-1185">Reference proteome</keyword>
<reference evidence="2" key="1">
    <citation type="submission" date="2013-03" db="EMBL/GenBank/DDBJ databases">
        <title>The Genome Sequence of Anopheles dirus WRAIR2.</title>
        <authorList>
            <consortium name="The Broad Institute Genomics Platform"/>
            <person name="Neafsey D.E."/>
            <person name="Walton C."/>
            <person name="Walker B."/>
            <person name="Young S.K."/>
            <person name="Zeng Q."/>
            <person name="Gargeya S."/>
            <person name="Fitzgerald M."/>
            <person name="Haas B."/>
            <person name="Abouelleil A."/>
            <person name="Allen A.W."/>
            <person name="Alvarado L."/>
            <person name="Arachchi H.M."/>
            <person name="Berlin A.M."/>
            <person name="Chapman S.B."/>
            <person name="Gainer-Dewar J."/>
            <person name="Goldberg J."/>
            <person name="Griggs A."/>
            <person name="Gujja S."/>
            <person name="Hansen M."/>
            <person name="Howarth C."/>
            <person name="Imamovic A."/>
            <person name="Ireland A."/>
            <person name="Larimer J."/>
            <person name="McCowan C."/>
            <person name="Murphy C."/>
            <person name="Pearson M."/>
            <person name="Poon T.W."/>
            <person name="Priest M."/>
            <person name="Roberts A."/>
            <person name="Saif S."/>
            <person name="Shea T."/>
            <person name="Sisk P."/>
            <person name="Sykes S."/>
            <person name="Wortman J."/>
            <person name="Nusbaum C."/>
            <person name="Birren B."/>
        </authorList>
    </citation>
    <scope>NUCLEOTIDE SEQUENCE [LARGE SCALE GENOMIC DNA]</scope>
    <source>
        <strain evidence="2">WRAIR2</strain>
    </source>
</reference>